<gene>
    <name evidence="1" type="ORF">WG66_8623</name>
</gene>
<comment type="caution">
    <text evidence="1">The sequence shown here is derived from an EMBL/GenBank/DDBJ whole genome shotgun (WGS) entry which is preliminary data.</text>
</comment>
<accession>A0A0W0FQX8</accession>
<organism evidence="1 2">
    <name type="scientific">Moniliophthora roreri</name>
    <name type="common">Frosty pod rot fungus</name>
    <name type="synonym">Monilia roreri</name>
    <dbReference type="NCBI Taxonomy" id="221103"/>
    <lineage>
        <taxon>Eukaryota</taxon>
        <taxon>Fungi</taxon>
        <taxon>Dikarya</taxon>
        <taxon>Basidiomycota</taxon>
        <taxon>Agaricomycotina</taxon>
        <taxon>Agaricomycetes</taxon>
        <taxon>Agaricomycetidae</taxon>
        <taxon>Agaricales</taxon>
        <taxon>Marasmiineae</taxon>
        <taxon>Marasmiaceae</taxon>
        <taxon>Moniliophthora</taxon>
    </lineage>
</organism>
<dbReference type="Proteomes" id="UP000054988">
    <property type="component" value="Unassembled WGS sequence"/>
</dbReference>
<sequence length="156" mass="17528">MTIAFSGSYAIIMDSVDANLPPDAYLAKSPVLCSLISDILDHSSRIRHLSLVFAGKPYASPSPFASSLRNCFPNLTHLTLMIQDDDPRRALETFSESPLLYSVDLLHPTIFSSTGKYSYPILSYYQPPYWRSASGRDSDDVFNFPQYSISRDIAYR</sequence>
<dbReference type="AlphaFoldDB" id="A0A0W0FQX8"/>
<protein>
    <submittedName>
        <fullName evidence="1">Uncharacterized protein</fullName>
    </submittedName>
</protein>
<reference evidence="1 2" key="1">
    <citation type="submission" date="2015-12" db="EMBL/GenBank/DDBJ databases">
        <title>Draft genome sequence of Moniliophthora roreri, the causal agent of frosty pod rot of cacao.</title>
        <authorList>
            <person name="Aime M.C."/>
            <person name="Diaz-Valderrama J.R."/>
            <person name="Kijpornyongpan T."/>
            <person name="Phillips-Mora W."/>
        </authorList>
    </citation>
    <scope>NUCLEOTIDE SEQUENCE [LARGE SCALE GENOMIC DNA]</scope>
    <source>
        <strain evidence="1 2">MCA 2952</strain>
    </source>
</reference>
<name>A0A0W0FQX8_MONRR</name>
<evidence type="ECO:0000313" key="2">
    <source>
        <dbReference type="Proteomes" id="UP000054988"/>
    </source>
</evidence>
<proteinExistence type="predicted"/>
<evidence type="ECO:0000313" key="1">
    <source>
        <dbReference type="EMBL" id="KTB38799.1"/>
    </source>
</evidence>
<dbReference type="EMBL" id="LATX01001728">
    <property type="protein sequence ID" value="KTB38799.1"/>
    <property type="molecule type" value="Genomic_DNA"/>
</dbReference>